<dbReference type="InterPro" id="IPR052933">
    <property type="entry name" value="DNA_Protect_Modify"/>
</dbReference>
<dbReference type="PANTHER" id="PTHR41313:SF1">
    <property type="entry name" value="DNA METHYLASE ADENINE-SPECIFIC DOMAIN-CONTAINING PROTEIN"/>
    <property type="match status" value="1"/>
</dbReference>
<dbReference type="PANTHER" id="PTHR41313">
    <property type="entry name" value="ADENINE-SPECIFIC METHYLTRANSFERASE"/>
    <property type="match status" value="1"/>
</dbReference>
<proteinExistence type="predicted"/>
<dbReference type="Proteomes" id="UP001596023">
    <property type="component" value="Unassembled WGS sequence"/>
</dbReference>
<evidence type="ECO:0000256" key="2">
    <source>
        <dbReference type="SAM" id="MobiDB-lite"/>
    </source>
</evidence>
<organism evidence="4 5">
    <name type="scientific">Dysgonomonas termitidis</name>
    <dbReference type="NCBI Taxonomy" id="1516126"/>
    <lineage>
        <taxon>Bacteria</taxon>
        <taxon>Pseudomonadati</taxon>
        <taxon>Bacteroidota</taxon>
        <taxon>Bacteroidia</taxon>
        <taxon>Bacteroidales</taxon>
        <taxon>Dysgonomonadaceae</taxon>
        <taxon>Dysgonomonas</taxon>
    </lineage>
</organism>
<dbReference type="EMBL" id="JBHSGN010000050">
    <property type="protein sequence ID" value="MFC4673293.1"/>
    <property type="molecule type" value="Genomic_DNA"/>
</dbReference>
<dbReference type="RefSeq" id="WP_379994535.1">
    <property type="nucleotide sequence ID" value="NZ_JBHSGN010000050.1"/>
</dbReference>
<feature type="region of interest" description="Disordered" evidence="2">
    <location>
        <begin position="510"/>
        <end position="548"/>
    </location>
</feature>
<dbReference type="Pfam" id="PF07669">
    <property type="entry name" value="Eco57I"/>
    <property type="match status" value="1"/>
</dbReference>
<keyword evidence="4" id="KW-0067">ATP-binding</keyword>
<comment type="caution">
    <text evidence="4">The sequence shown here is derived from an EMBL/GenBank/DDBJ whole genome shotgun (WGS) entry which is preliminary data.</text>
</comment>
<feature type="region of interest" description="Disordered" evidence="2">
    <location>
        <begin position="1879"/>
        <end position="1902"/>
    </location>
</feature>
<dbReference type="PRINTS" id="PR00507">
    <property type="entry name" value="N12N6MTFRASE"/>
</dbReference>
<name>A0ABV9KTC0_9BACT</name>
<dbReference type="GO" id="GO:0004386">
    <property type="term" value="F:helicase activity"/>
    <property type="evidence" value="ECO:0007669"/>
    <property type="project" value="UniProtKB-KW"/>
</dbReference>
<dbReference type="Gene3D" id="3.40.50.150">
    <property type="entry name" value="Vaccinia Virus protein VP39"/>
    <property type="match status" value="1"/>
</dbReference>
<dbReference type="Gene3D" id="3.40.50.300">
    <property type="entry name" value="P-loop containing nucleotide triphosphate hydrolases"/>
    <property type="match status" value="2"/>
</dbReference>
<feature type="domain" description="Helicase C-terminal" evidence="3">
    <location>
        <begin position="1404"/>
        <end position="1576"/>
    </location>
</feature>
<feature type="compositionally biased region" description="Basic and acidic residues" evidence="2">
    <location>
        <begin position="1823"/>
        <end position="1832"/>
    </location>
</feature>
<dbReference type="InterPro" id="IPR011639">
    <property type="entry name" value="MethylTrfase_TaqI-like_dom"/>
</dbReference>
<dbReference type="InterPro" id="IPR027417">
    <property type="entry name" value="P-loop_NTPase"/>
</dbReference>
<dbReference type="SUPFAM" id="SSF52540">
    <property type="entry name" value="P-loop containing nucleoside triphosphate hydrolases"/>
    <property type="match status" value="2"/>
</dbReference>
<evidence type="ECO:0000259" key="3">
    <source>
        <dbReference type="PROSITE" id="PS51194"/>
    </source>
</evidence>
<keyword evidence="4" id="KW-0547">Nucleotide-binding</keyword>
<dbReference type="PROSITE" id="PS51194">
    <property type="entry name" value="HELICASE_CTER"/>
    <property type="match status" value="1"/>
</dbReference>
<feature type="compositionally biased region" description="Polar residues" evidence="2">
    <location>
        <begin position="534"/>
        <end position="548"/>
    </location>
</feature>
<dbReference type="InterPro" id="IPR029063">
    <property type="entry name" value="SAM-dependent_MTases_sf"/>
</dbReference>
<dbReference type="InterPro" id="IPR001650">
    <property type="entry name" value="Helicase_C-like"/>
</dbReference>
<keyword evidence="5" id="KW-1185">Reference proteome</keyword>
<keyword evidence="1" id="KW-0175">Coiled coil</keyword>
<dbReference type="SMART" id="SM00490">
    <property type="entry name" value="HELICc"/>
    <property type="match status" value="1"/>
</dbReference>
<feature type="compositionally biased region" description="Basic and acidic residues" evidence="2">
    <location>
        <begin position="465"/>
        <end position="480"/>
    </location>
</feature>
<feature type="compositionally biased region" description="Basic and acidic residues" evidence="2">
    <location>
        <begin position="1882"/>
        <end position="1894"/>
    </location>
</feature>
<dbReference type="SUPFAM" id="SSF53335">
    <property type="entry name" value="S-adenosyl-L-methionine-dependent methyltransferases"/>
    <property type="match status" value="1"/>
</dbReference>
<sequence length="1902" mass="215856">MAYNKKERLRANIDAIKTVFMLEKEGREPTPMEAGIILKQYAGFGGLKCVLNPANSLADTAYWAKSELELFPLVAELHRVLKENTANENEYKRYMNSIKNSVLTAFYTPPEIVTALSETLRDSGITPIRVLDPSAGTGEFAHSFFETADHKNELVCFEKDLLTGKMLSALTPGHKVNIEGFETIENRYNNYFDVVSSNIPFGDMNVFDAAFMKQDQLHKDSTRAIHNYFFIKGVETLREGGILAFITSQGVMNSPNNMPIREWLMQNTNLVSAIRLPNNLFTDYAGTEVGSDLIILQKNTGKDSKLSFWENLFVGTSQSELTGIYTNDYFYNHGRVVQTKATIGTDPYGEPAQVFIHEGGVEGMAADMRKMLESDFKSYLNLDLYNGRAVIQKQPEPKAAILFNEEVKKEIVENNLETSGQDKSTYPDDLDPFWQAVEDHWFRNEKESSNKEEENISKVQPPENRSNEESRNTLFDDKPQSVKQEALEIDVSSQPVMSLYDLFGFTQEERSQVKPVRGGKKKAAPPKGKPVQLSMFSSNGQAPPNNNKAAYPVSDARKDEQQEALRQEEKKLSFEPRPYSGELKEFHKKGSLVAENNGQIGFLSERYKNDAVFQPLALSSSECGKIRRYVNVRDAYHELYNYEAVNLQIGSELREQLNLKYHFFVSNYGNLNDKKNLDVIKMDTGGKEILSIERSIDGKLQKADIFHGPVAFNPNELKVAGTSDEALVASLNKYGEVRLDYMESLMTDKSREDMVADLHGRLFFNPLIQNYEVQDRFIAGNVVEKAEAVERYLQNHPDDLPAQESLKALQEATPEPIRYEQLDFNFGERWIDMSLYEDYISKLFEANVTIDYYAARDDFTVKADKSNLIINEKFAVQGESKLYTGMHLLKHALLNTTPNITKTITVSDPETGEPKDVKVPDGQAIQMANTKIDEIRNGFSDWLDQQSPGFKNDLADRYNRRFNCFVRPQYDGSHQAFPGLDLKALGIPDLYQSQKDCVWMIKQNGGGIGDHEVGAGKTLIMCCAAYEMKRLGMANKPMIVGLKANVHEIAATFRTAYPNAKILYPGKEDFTPSKRVKIFNDIKNNSWDAVILTHDQFGKIPQSPEMQQQIFEAELESVEANLDVLRSQGKEVSRRMLRGLEIRKQNLEVKLDNLADTIKNRTDDVVDFKMMGIDHLLVDESHSFKNLTFTTRHDRVAGLGNPEGSQRALNMLFAVRTIQERSGKDLGATFLSGTTISNSLTELYLLFKYLRPKALENQGINTFDAWAAVFAKKSTDYEFSVTNQIVQKERFRYFIKVPELSSFYSEITDFRTAKDIGIDRPEKNEILYNIPPTPQQEVFIEKLMRFAETGDATLLGRAKLTDKEEKAKMLIATDYARKMSLDMRMIDMAYGDHVDNKASHCAAKIAEYYNKYDFQKGTQFVFSDLGTYKPGEWNPYSEIKRKLVEDHKIPAHEIRFIQEAKTDNARKALIAGMNEGRIRVIFGSTSMLGTGVNAQKRAVAIHHIDLPWRPSDLEQRDGRAIRKGNEIAKLYADNKVDVLIYAVEKSLDSYKFNLLQNKQLFINQLKTNNMATRTIDEGSMDEGSGMNFSEYVAILSGNTDLLEKAKLEKKITALESERQAFNRSKSSAIYKYEDATRSIDSNNEMISRMTKDLTTFNDKVQVDKDGSKLNPIILDNFKSDDPKAIGEKLNQLSDNARTNGEYFKIGELYGFRILVKTEESQKEGSVFKDNRFFIEGEGNIKYSYNNGHIALDPLLASKNFINALEKIPNLMEKYQADNQKLEKDIPVLKEVVNSVFRKEPELRELKSQLDSLNRQINLTLSNKDKQPEEVLNKETGSVEVNPPQNKMPPLETISNERSGQPMSLKEIIDANKDRIIIASVSKPKDNEDTGDIKKKVSKGIKM</sequence>
<feature type="coiled-coil region" evidence="1">
    <location>
        <begin position="1764"/>
        <end position="1822"/>
    </location>
</feature>
<feature type="region of interest" description="Disordered" evidence="2">
    <location>
        <begin position="1823"/>
        <end position="1862"/>
    </location>
</feature>
<feature type="region of interest" description="Disordered" evidence="2">
    <location>
        <begin position="445"/>
        <end position="483"/>
    </location>
</feature>
<reference evidence="5" key="1">
    <citation type="journal article" date="2019" name="Int. J. Syst. Evol. Microbiol.">
        <title>The Global Catalogue of Microorganisms (GCM) 10K type strain sequencing project: providing services to taxonomists for standard genome sequencing and annotation.</title>
        <authorList>
            <consortium name="The Broad Institute Genomics Platform"/>
            <consortium name="The Broad Institute Genome Sequencing Center for Infectious Disease"/>
            <person name="Wu L."/>
            <person name="Ma J."/>
        </authorList>
    </citation>
    <scope>NUCLEOTIDE SEQUENCE [LARGE SCALE GENOMIC DNA]</scope>
    <source>
        <strain evidence="5">CCUG 66188</strain>
    </source>
</reference>
<evidence type="ECO:0000313" key="4">
    <source>
        <dbReference type="EMBL" id="MFC4673293.1"/>
    </source>
</evidence>
<evidence type="ECO:0000313" key="5">
    <source>
        <dbReference type="Proteomes" id="UP001596023"/>
    </source>
</evidence>
<feature type="compositionally biased region" description="Polar residues" evidence="2">
    <location>
        <begin position="1852"/>
        <end position="1861"/>
    </location>
</feature>
<protein>
    <submittedName>
        <fullName evidence="4">Helicase-related protein</fullName>
    </submittedName>
</protein>
<dbReference type="Pfam" id="PF00271">
    <property type="entry name" value="Helicase_C"/>
    <property type="match status" value="1"/>
</dbReference>
<feature type="compositionally biased region" description="Basic and acidic residues" evidence="2">
    <location>
        <begin position="445"/>
        <end position="456"/>
    </location>
</feature>
<evidence type="ECO:0000256" key="1">
    <source>
        <dbReference type="SAM" id="Coils"/>
    </source>
</evidence>
<keyword evidence="4" id="KW-0347">Helicase</keyword>
<feature type="coiled-coil region" evidence="1">
    <location>
        <begin position="1108"/>
        <end position="1164"/>
    </location>
</feature>
<accession>A0ABV9KTC0</accession>
<gene>
    <name evidence="4" type="ORF">ACFO6W_06285</name>
</gene>
<keyword evidence="4" id="KW-0378">Hydrolase</keyword>